<evidence type="ECO:0000313" key="3">
    <source>
        <dbReference type="EMBL" id="KAF2823770.1"/>
    </source>
</evidence>
<organism evidence="3 4">
    <name type="scientific">Ophiobolus disseminans</name>
    <dbReference type="NCBI Taxonomy" id="1469910"/>
    <lineage>
        <taxon>Eukaryota</taxon>
        <taxon>Fungi</taxon>
        <taxon>Dikarya</taxon>
        <taxon>Ascomycota</taxon>
        <taxon>Pezizomycotina</taxon>
        <taxon>Dothideomycetes</taxon>
        <taxon>Pleosporomycetidae</taxon>
        <taxon>Pleosporales</taxon>
        <taxon>Pleosporineae</taxon>
        <taxon>Phaeosphaeriaceae</taxon>
        <taxon>Ophiobolus</taxon>
    </lineage>
</organism>
<comment type="similarity">
    <text evidence="1">Belongs to the short-chain dehydrogenases/reductases (SDR) family.</text>
</comment>
<dbReference type="OrthoDB" id="5336600at2759"/>
<dbReference type="AlphaFoldDB" id="A0A6A6ZRP6"/>
<accession>A0A6A6ZRP6</accession>
<reference evidence="3" key="1">
    <citation type="journal article" date="2020" name="Stud. Mycol.">
        <title>101 Dothideomycetes genomes: a test case for predicting lifestyles and emergence of pathogens.</title>
        <authorList>
            <person name="Haridas S."/>
            <person name="Albert R."/>
            <person name="Binder M."/>
            <person name="Bloem J."/>
            <person name="Labutti K."/>
            <person name="Salamov A."/>
            <person name="Andreopoulos B."/>
            <person name="Baker S."/>
            <person name="Barry K."/>
            <person name="Bills G."/>
            <person name="Bluhm B."/>
            <person name="Cannon C."/>
            <person name="Castanera R."/>
            <person name="Culley D."/>
            <person name="Daum C."/>
            <person name="Ezra D."/>
            <person name="Gonzalez J."/>
            <person name="Henrissat B."/>
            <person name="Kuo A."/>
            <person name="Liang C."/>
            <person name="Lipzen A."/>
            <person name="Lutzoni F."/>
            <person name="Magnuson J."/>
            <person name="Mondo S."/>
            <person name="Nolan M."/>
            <person name="Ohm R."/>
            <person name="Pangilinan J."/>
            <person name="Park H.-J."/>
            <person name="Ramirez L."/>
            <person name="Alfaro M."/>
            <person name="Sun H."/>
            <person name="Tritt A."/>
            <person name="Yoshinaga Y."/>
            <person name="Zwiers L.-H."/>
            <person name="Turgeon B."/>
            <person name="Goodwin S."/>
            <person name="Spatafora J."/>
            <person name="Crous P."/>
            <person name="Grigoriev I."/>
        </authorList>
    </citation>
    <scope>NUCLEOTIDE SEQUENCE</scope>
    <source>
        <strain evidence="3">CBS 113818</strain>
    </source>
</reference>
<dbReference type="PANTHER" id="PTHR43669">
    <property type="entry name" value="5-KETO-D-GLUCONATE 5-REDUCTASE"/>
    <property type="match status" value="1"/>
</dbReference>
<evidence type="ECO:0000256" key="2">
    <source>
        <dbReference type="ARBA" id="ARBA00023002"/>
    </source>
</evidence>
<protein>
    <submittedName>
        <fullName evidence="3">NAD(P)-binding protein</fullName>
    </submittedName>
</protein>
<name>A0A6A6ZRP6_9PLEO</name>
<sequence length="232" mass="25359">MARARTLILFGAGPGIGNHIAAAFASKGLHHIILLARNTQRLENSDARFVSQASPDVKVDTLHIDLADLPSIPGILEQIDSLTKDEDVEVVYFNAARIKSSEVLQADVGEIEEDLKTTTLSLYTIAQHFLPKLQSLAQSNTSLKPSLLVTNSHLPWDPVPELLSLSLVKAAQRNMVQSLHRAFSGKGVQVGLVNVEGEVKEENKVRNPRVIAEMAVGFWESGKEGLEINVRE</sequence>
<dbReference type="PANTHER" id="PTHR43669:SF3">
    <property type="entry name" value="ALCOHOL DEHYDROGENASE, PUTATIVE (AFU_ORTHOLOGUE AFUA_3G03445)-RELATED"/>
    <property type="match status" value="1"/>
</dbReference>
<dbReference type="Proteomes" id="UP000799424">
    <property type="component" value="Unassembled WGS sequence"/>
</dbReference>
<dbReference type="SUPFAM" id="SSF51735">
    <property type="entry name" value="NAD(P)-binding Rossmann-fold domains"/>
    <property type="match status" value="1"/>
</dbReference>
<dbReference type="InterPro" id="IPR036291">
    <property type="entry name" value="NAD(P)-bd_dom_sf"/>
</dbReference>
<evidence type="ECO:0000313" key="4">
    <source>
        <dbReference type="Proteomes" id="UP000799424"/>
    </source>
</evidence>
<dbReference type="CDD" id="cd05233">
    <property type="entry name" value="SDR_c"/>
    <property type="match status" value="1"/>
</dbReference>
<evidence type="ECO:0000256" key="1">
    <source>
        <dbReference type="ARBA" id="ARBA00006484"/>
    </source>
</evidence>
<dbReference type="GO" id="GO:0016491">
    <property type="term" value="F:oxidoreductase activity"/>
    <property type="evidence" value="ECO:0007669"/>
    <property type="project" value="UniProtKB-KW"/>
</dbReference>
<keyword evidence="2" id="KW-0560">Oxidoreductase</keyword>
<dbReference type="Gene3D" id="3.40.50.720">
    <property type="entry name" value="NAD(P)-binding Rossmann-like Domain"/>
    <property type="match status" value="1"/>
</dbReference>
<dbReference type="Pfam" id="PF00106">
    <property type="entry name" value="adh_short"/>
    <property type="match status" value="1"/>
</dbReference>
<dbReference type="InterPro" id="IPR002347">
    <property type="entry name" value="SDR_fam"/>
</dbReference>
<proteinExistence type="inferred from homology"/>
<keyword evidence="4" id="KW-1185">Reference proteome</keyword>
<gene>
    <name evidence="3" type="ORF">CC86DRAFT_371992</name>
</gene>
<dbReference type="EMBL" id="MU006231">
    <property type="protein sequence ID" value="KAF2823770.1"/>
    <property type="molecule type" value="Genomic_DNA"/>
</dbReference>